<evidence type="ECO:0000313" key="2">
    <source>
        <dbReference type="EMBL" id="MFB9056388.1"/>
    </source>
</evidence>
<dbReference type="Gene3D" id="2.60.120.560">
    <property type="entry name" value="Exo-inulinase, domain 1"/>
    <property type="match status" value="1"/>
</dbReference>
<name>A0ABV5FAA3_9FLAO</name>
<proteinExistence type="predicted"/>
<reference evidence="2 3" key="1">
    <citation type="submission" date="2024-09" db="EMBL/GenBank/DDBJ databases">
        <authorList>
            <person name="Sun Q."/>
            <person name="Mori K."/>
        </authorList>
    </citation>
    <scope>NUCLEOTIDE SEQUENCE [LARGE SCALE GENOMIC DNA]</scope>
    <source>
        <strain evidence="2 3">CECT 8622</strain>
    </source>
</reference>
<organism evidence="2 3">
    <name type="scientific">Mariniflexile ostreae</name>
    <dbReference type="NCBI Taxonomy" id="1520892"/>
    <lineage>
        <taxon>Bacteria</taxon>
        <taxon>Pseudomonadati</taxon>
        <taxon>Bacteroidota</taxon>
        <taxon>Flavobacteriia</taxon>
        <taxon>Flavobacteriales</taxon>
        <taxon>Flavobacteriaceae</taxon>
        <taxon>Mariniflexile</taxon>
    </lineage>
</organism>
<dbReference type="Pfam" id="PF06439">
    <property type="entry name" value="3keto-disac_hyd"/>
    <property type="match status" value="1"/>
</dbReference>
<feature type="domain" description="3-keto-alpha-glucoside-1,2-lyase/3-keto-2-hydroxy-glucal hydratase" evidence="1">
    <location>
        <begin position="36"/>
        <end position="265"/>
    </location>
</feature>
<dbReference type="PROSITE" id="PS51257">
    <property type="entry name" value="PROKAR_LIPOPROTEIN"/>
    <property type="match status" value="1"/>
</dbReference>
<sequence length="268" mass="30288">MMQHLKKTLTIISCLTLLLSCKDKDHRTTSTPAKTQWVKLFNGKNLENWIVKIKGYPAGENYKNTFIVEDGSIKVNYDEYEDRFNNTFGHLFYNQEFSNYKLRLEYRFTGKPLSDGAGWAAANSGVMIHSENPENMGLEQNFPVSIEVQLLGGLGIDDRSTGNVCTPGTHISINGKQTTEHCISSNSKTFHGNQWVRLEIEVLNDFLISHKINGEEVMLYSKPVIGGDVDANHDYWKARAGSPLKKGYISLQSESQSTEFKNIEILEL</sequence>
<dbReference type="RefSeq" id="WP_379860586.1">
    <property type="nucleotide sequence ID" value="NZ_JBHMFC010000020.1"/>
</dbReference>
<keyword evidence="3" id="KW-1185">Reference proteome</keyword>
<dbReference type="EMBL" id="JBHMFC010000020">
    <property type="protein sequence ID" value="MFB9056388.1"/>
    <property type="molecule type" value="Genomic_DNA"/>
</dbReference>
<protein>
    <submittedName>
        <fullName evidence="2">DUF1080 domain-containing protein</fullName>
    </submittedName>
</protein>
<evidence type="ECO:0000313" key="3">
    <source>
        <dbReference type="Proteomes" id="UP001589585"/>
    </source>
</evidence>
<dbReference type="InterPro" id="IPR010496">
    <property type="entry name" value="AL/BT2_dom"/>
</dbReference>
<accession>A0ABV5FAA3</accession>
<comment type="caution">
    <text evidence="2">The sequence shown here is derived from an EMBL/GenBank/DDBJ whole genome shotgun (WGS) entry which is preliminary data.</text>
</comment>
<evidence type="ECO:0000259" key="1">
    <source>
        <dbReference type="Pfam" id="PF06439"/>
    </source>
</evidence>
<gene>
    <name evidence="2" type="ORF">ACFFU9_06480</name>
</gene>
<dbReference type="Proteomes" id="UP001589585">
    <property type="component" value="Unassembled WGS sequence"/>
</dbReference>